<proteinExistence type="predicted"/>
<accession>A0A4S8KPE7</accession>
<sequence>MSETIRLEPCSVYICLTQLLVPGFHWGLYFTDECSVATRHEWAEVRGRRDCTSPAEAYGVTLVNPITETDQEGRMNLAFVKVQGYTLRPNQVPDLHALFSMLEPTGGSSSWIQNRKKGLSCRTWLMRALAALQGAGLLVRVDPISGIEEKVREIGTIVEERLGNGEDVGTFITEV</sequence>
<dbReference type="OrthoDB" id="2603374at2759"/>
<reference evidence="1 2" key="1">
    <citation type="journal article" date="2019" name="Nat. Ecol. Evol.">
        <title>Megaphylogeny resolves global patterns of mushroom evolution.</title>
        <authorList>
            <person name="Varga T."/>
            <person name="Krizsan K."/>
            <person name="Foldi C."/>
            <person name="Dima B."/>
            <person name="Sanchez-Garcia M."/>
            <person name="Sanchez-Ramirez S."/>
            <person name="Szollosi G.J."/>
            <person name="Szarkandi J.G."/>
            <person name="Papp V."/>
            <person name="Albert L."/>
            <person name="Andreopoulos W."/>
            <person name="Angelini C."/>
            <person name="Antonin V."/>
            <person name="Barry K.W."/>
            <person name="Bougher N.L."/>
            <person name="Buchanan P."/>
            <person name="Buyck B."/>
            <person name="Bense V."/>
            <person name="Catcheside P."/>
            <person name="Chovatia M."/>
            <person name="Cooper J."/>
            <person name="Damon W."/>
            <person name="Desjardin D."/>
            <person name="Finy P."/>
            <person name="Geml J."/>
            <person name="Haridas S."/>
            <person name="Hughes K."/>
            <person name="Justo A."/>
            <person name="Karasinski D."/>
            <person name="Kautmanova I."/>
            <person name="Kiss B."/>
            <person name="Kocsube S."/>
            <person name="Kotiranta H."/>
            <person name="LaButti K.M."/>
            <person name="Lechner B.E."/>
            <person name="Liimatainen K."/>
            <person name="Lipzen A."/>
            <person name="Lukacs Z."/>
            <person name="Mihaltcheva S."/>
            <person name="Morgado L.N."/>
            <person name="Niskanen T."/>
            <person name="Noordeloos M.E."/>
            <person name="Ohm R.A."/>
            <person name="Ortiz-Santana B."/>
            <person name="Ovrebo C."/>
            <person name="Racz N."/>
            <person name="Riley R."/>
            <person name="Savchenko A."/>
            <person name="Shiryaev A."/>
            <person name="Soop K."/>
            <person name="Spirin V."/>
            <person name="Szebenyi C."/>
            <person name="Tomsovsky M."/>
            <person name="Tulloss R.E."/>
            <person name="Uehling J."/>
            <person name="Grigoriev I.V."/>
            <person name="Vagvolgyi C."/>
            <person name="Papp T."/>
            <person name="Martin F.M."/>
            <person name="Miettinen O."/>
            <person name="Hibbett D.S."/>
            <person name="Nagy L.G."/>
        </authorList>
    </citation>
    <scope>NUCLEOTIDE SEQUENCE [LARGE SCALE GENOMIC DNA]</scope>
    <source>
        <strain evidence="1 2">CBS 962.96</strain>
    </source>
</reference>
<keyword evidence="2" id="KW-1185">Reference proteome</keyword>
<evidence type="ECO:0000313" key="2">
    <source>
        <dbReference type="Proteomes" id="UP000297245"/>
    </source>
</evidence>
<protein>
    <submittedName>
        <fullName evidence="1">Uncharacterized protein</fullName>
    </submittedName>
</protein>
<gene>
    <name evidence="1" type="ORF">K435DRAFT_770446</name>
</gene>
<dbReference type="AlphaFoldDB" id="A0A4S8KPE7"/>
<organism evidence="1 2">
    <name type="scientific">Dendrothele bispora (strain CBS 962.96)</name>
    <dbReference type="NCBI Taxonomy" id="1314807"/>
    <lineage>
        <taxon>Eukaryota</taxon>
        <taxon>Fungi</taxon>
        <taxon>Dikarya</taxon>
        <taxon>Basidiomycota</taxon>
        <taxon>Agaricomycotina</taxon>
        <taxon>Agaricomycetes</taxon>
        <taxon>Agaricomycetidae</taxon>
        <taxon>Agaricales</taxon>
        <taxon>Agaricales incertae sedis</taxon>
        <taxon>Dendrothele</taxon>
    </lineage>
</organism>
<dbReference type="Proteomes" id="UP000297245">
    <property type="component" value="Unassembled WGS sequence"/>
</dbReference>
<dbReference type="EMBL" id="ML180525">
    <property type="protein sequence ID" value="THU77178.1"/>
    <property type="molecule type" value="Genomic_DNA"/>
</dbReference>
<name>A0A4S8KPE7_DENBC</name>
<evidence type="ECO:0000313" key="1">
    <source>
        <dbReference type="EMBL" id="THU77178.1"/>
    </source>
</evidence>